<dbReference type="Gene3D" id="1.20.1250.20">
    <property type="entry name" value="MFS general substrate transporter like domains"/>
    <property type="match status" value="1"/>
</dbReference>
<gene>
    <name evidence="9" type="ORF">L227DRAFT_490742</name>
</gene>
<feature type="transmembrane region" description="Helical" evidence="7">
    <location>
        <begin position="393"/>
        <end position="417"/>
    </location>
</feature>
<evidence type="ECO:0000256" key="6">
    <source>
        <dbReference type="SAM" id="MobiDB-lite"/>
    </source>
</evidence>
<reference evidence="9" key="1">
    <citation type="journal article" date="2018" name="Genome Biol. Evol.">
        <title>Genomics and development of Lentinus tigrinus, a white-rot wood-decaying mushroom with dimorphic fruiting bodies.</title>
        <authorList>
            <person name="Wu B."/>
            <person name="Xu Z."/>
            <person name="Knudson A."/>
            <person name="Carlson A."/>
            <person name="Chen N."/>
            <person name="Kovaka S."/>
            <person name="LaButti K."/>
            <person name="Lipzen A."/>
            <person name="Pennachio C."/>
            <person name="Riley R."/>
            <person name="Schakwitz W."/>
            <person name="Umezawa K."/>
            <person name="Ohm R.A."/>
            <person name="Grigoriev I.V."/>
            <person name="Nagy L.G."/>
            <person name="Gibbons J."/>
            <person name="Hibbett D."/>
        </authorList>
    </citation>
    <scope>NUCLEOTIDE SEQUENCE [LARGE SCALE GENOMIC DNA]</scope>
    <source>
        <strain evidence="9">ALCF2SS1-6</strain>
    </source>
</reference>
<keyword evidence="2" id="KW-0813">Transport</keyword>
<dbReference type="GO" id="GO:0000329">
    <property type="term" value="C:fungal-type vacuole membrane"/>
    <property type="evidence" value="ECO:0007669"/>
    <property type="project" value="TreeGrafter"/>
</dbReference>
<dbReference type="AlphaFoldDB" id="A0A5C2SXL4"/>
<evidence type="ECO:0000256" key="7">
    <source>
        <dbReference type="SAM" id="Phobius"/>
    </source>
</evidence>
<protein>
    <submittedName>
        <fullName evidence="9">MFS general substrate transporter</fullName>
    </submittedName>
</protein>
<feature type="region of interest" description="Disordered" evidence="6">
    <location>
        <begin position="1"/>
        <end position="29"/>
    </location>
</feature>
<feature type="transmembrane region" description="Helical" evidence="7">
    <location>
        <begin position="472"/>
        <end position="492"/>
    </location>
</feature>
<feature type="transmembrane region" description="Helical" evidence="7">
    <location>
        <begin position="570"/>
        <end position="592"/>
    </location>
</feature>
<dbReference type="InterPro" id="IPR036259">
    <property type="entry name" value="MFS_trans_sf"/>
</dbReference>
<feature type="transmembrane region" description="Helical" evidence="7">
    <location>
        <begin position="255"/>
        <end position="276"/>
    </location>
</feature>
<evidence type="ECO:0000313" key="9">
    <source>
        <dbReference type="EMBL" id="RPD67408.1"/>
    </source>
</evidence>
<dbReference type="Proteomes" id="UP000313359">
    <property type="component" value="Unassembled WGS sequence"/>
</dbReference>
<dbReference type="OrthoDB" id="6770063at2759"/>
<evidence type="ECO:0000259" key="8">
    <source>
        <dbReference type="PROSITE" id="PS50850"/>
    </source>
</evidence>
<evidence type="ECO:0000313" key="10">
    <source>
        <dbReference type="Proteomes" id="UP000313359"/>
    </source>
</evidence>
<dbReference type="PROSITE" id="PS50850">
    <property type="entry name" value="MFS"/>
    <property type="match status" value="1"/>
</dbReference>
<evidence type="ECO:0000256" key="4">
    <source>
        <dbReference type="ARBA" id="ARBA00022989"/>
    </source>
</evidence>
<feature type="domain" description="Major facilitator superfamily (MFS) profile" evidence="8">
    <location>
        <begin position="164"/>
        <end position="596"/>
    </location>
</feature>
<dbReference type="Pfam" id="PF07690">
    <property type="entry name" value="MFS_1"/>
    <property type="match status" value="1"/>
</dbReference>
<feature type="transmembrane region" description="Helical" evidence="7">
    <location>
        <begin position="318"/>
        <end position="346"/>
    </location>
</feature>
<keyword evidence="4 7" id="KW-1133">Transmembrane helix</keyword>
<feature type="transmembrane region" description="Helical" evidence="7">
    <location>
        <begin position="162"/>
        <end position="186"/>
    </location>
</feature>
<feature type="transmembrane region" description="Helical" evidence="7">
    <location>
        <begin position="230"/>
        <end position="248"/>
    </location>
</feature>
<dbReference type="GO" id="GO:0005886">
    <property type="term" value="C:plasma membrane"/>
    <property type="evidence" value="ECO:0007669"/>
    <property type="project" value="TreeGrafter"/>
</dbReference>
<feature type="transmembrane region" description="Helical" evidence="7">
    <location>
        <begin position="429"/>
        <end position="451"/>
    </location>
</feature>
<keyword evidence="3 7" id="KW-0812">Transmembrane</keyword>
<dbReference type="GO" id="GO:0000297">
    <property type="term" value="F:spermine transmembrane transporter activity"/>
    <property type="evidence" value="ECO:0007669"/>
    <property type="project" value="TreeGrafter"/>
</dbReference>
<evidence type="ECO:0000256" key="2">
    <source>
        <dbReference type="ARBA" id="ARBA00022448"/>
    </source>
</evidence>
<evidence type="ECO:0000256" key="3">
    <source>
        <dbReference type="ARBA" id="ARBA00022692"/>
    </source>
</evidence>
<evidence type="ECO:0000256" key="5">
    <source>
        <dbReference type="ARBA" id="ARBA00023136"/>
    </source>
</evidence>
<dbReference type="CDD" id="cd17323">
    <property type="entry name" value="MFS_Tpo1_MDR_like"/>
    <property type="match status" value="1"/>
</dbReference>
<name>A0A5C2SXL4_9APHY</name>
<dbReference type="InterPro" id="IPR011701">
    <property type="entry name" value="MFS"/>
</dbReference>
<proteinExistence type="predicted"/>
<dbReference type="InterPro" id="IPR020846">
    <property type="entry name" value="MFS_dom"/>
</dbReference>
<organism evidence="9 10">
    <name type="scientific">Lentinus tigrinus ALCF2SS1-6</name>
    <dbReference type="NCBI Taxonomy" id="1328759"/>
    <lineage>
        <taxon>Eukaryota</taxon>
        <taxon>Fungi</taxon>
        <taxon>Dikarya</taxon>
        <taxon>Basidiomycota</taxon>
        <taxon>Agaricomycotina</taxon>
        <taxon>Agaricomycetes</taxon>
        <taxon>Polyporales</taxon>
        <taxon>Polyporaceae</taxon>
        <taxon>Lentinus</taxon>
    </lineage>
</organism>
<dbReference type="FunFam" id="1.20.1250.20:FF:000011">
    <property type="entry name" value="MFS multidrug transporter, putative"/>
    <property type="match status" value="1"/>
</dbReference>
<keyword evidence="5 7" id="KW-0472">Membrane</keyword>
<feature type="transmembrane region" description="Helical" evidence="7">
    <location>
        <begin position="198"/>
        <end position="218"/>
    </location>
</feature>
<comment type="subcellular location">
    <subcellularLocation>
        <location evidence="1">Membrane</location>
        <topology evidence="1">Multi-pass membrane protein</topology>
    </subcellularLocation>
</comment>
<dbReference type="STRING" id="1328759.A0A5C2SXL4"/>
<sequence length="605" mass="66665">MPHSETSTIAVPEEAHGPPRTHPPHKSNTVQAHDYAHENTHGTRPHRTITFPEGVARDRELNLTLTRTRTHESHDDNRPDMSFPFGTTDLNRGGFTNEYRAVSDTGFLPADLALRPVPSHIYRLPQALADPEKARELKQMKLVTWKEGDAEDPRNWSNLYRWYITIICAIAVVQVAFASAVITGDFRDIEEEFHVGEVVTALSVSLMVVGFGIGPLAWSPLSELYGRRPVWIIPGLFYVIFNIPCAVAQNIQTLLICRFFCGIFASAPLTLAGGTISDVWDNNERGLAIALFAAAPYGGPVLGPIVGGFIGETIGWRWIIWVNMIFAGVVTLSTMTIPETFAPALLGKRARRLRALTGDMTITTEQELFRASLSQIITETLLRPFQMIATEPILLLMSMYIALIYGLLYAFFFSFPVVFGEDYAWNDGIVGVTFSSVLIGVAIALFVTPRVERDYLRRAAEKGGRADPEDRLVGMMIGCWFVPISLFIFGWTSPPAVMPGGGHWVGPVSSGIPFGFGMVIIYFSANAYLIDAFPGYVASALAAKTVIRSGSGAAMPLFITAMYHNLGNGWAASTWAFISLAMIPIPFLFYRYGRSIRARSKRAAA</sequence>
<accession>A0A5C2SXL4</accession>
<feature type="transmembrane region" description="Helical" evidence="7">
    <location>
        <begin position="512"/>
        <end position="533"/>
    </location>
</feature>
<evidence type="ECO:0000256" key="1">
    <source>
        <dbReference type="ARBA" id="ARBA00004141"/>
    </source>
</evidence>
<dbReference type="SUPFAM" id="SSF103473">
    <property type="entry name" value="MFS general substrate transporter"/>
    <property type="match status" value="1"/>
</dbReference>
<dbReference type="EMBL" id="ML122250">
    <property type="protein sequence ID" value="RPD67408.1"/>
    <property type="molecule type" value="Genomic_DNA"/>
</dbReference>
<dbReference type="PANTHER" id="PTHR23502">
    <property type="entry name" value="MAJOR FACILITATOR SUPERFAMILY"/>
    <property type="match status" value="1"/>
</dbReference>
<keyword evidence="10" id="KW-1185">Reference proteome</keyword>
<dbReference type="PANTHER" id="PTHR23502:SF132">
    <property type="entry name" value="POLYAMINE TRANSPORTER 2-RELATED"/>
    <property type="match status" value="1"/>
</dbReference>